<feature type="domain" description="DEAD-box RNA helicase Q" evidence="9">
    <location>
        <begin position="19"/>
        <end position="47"/>
    </location>
</feature>
<keyword evidence="11" id="KW-1185">Reference proteome</keyword>
<dbReference type="GO" id="GO:0003676">
    <property type="term" value="F:nucleic acid binding"/>
    <property type="evidence" value="ECO:0007669"/>
    <property type="project" value="InterPro"/>
</dbReference>
<evidence type="ECO:0000259" key="9">
    <source>
        <dbReference type="PROSITE" id="PS51195"/>
    </source>
</evidence>
<dbReference type="EC" id="3.6.4.13" evidence="1"/>
<dbReference type="SMART" id="SM00487">
    <property type="entry name" value="DEXDc"/>
    <property type="match status" value="1"/>
</dbReference>
<dbReference type="AlphaFoldDB" id="A0A267DMQ0"/>
<evidence type="ECO:0000256" key="4">
    <source>
        <dbReference type="ARBA" id="ARBA00022806"/>
    </source>
</evidence>
<dbReference type="InterPro" id="IPR014014">
    <property type="entry name" value="RNA_helicase_DEAD_Q_motif"/>
</dbReference>
<dbReference type="InterPro" id="IPR011545">
    <property type="entry name" value="DEAD/DEAH_box_helicase_dom"/>
</dbReference>
<evidence type="ECO:0000256" key="1">
    <source>
        <dbReference type="ARBA" id="ARBA00012552"/>
    </source>
</evidence>
<dbReference type="GO" id="GO:0016787">
    <property type="term" value="F:hydrolase activity"/>
    <property type="evidence" value="ECO:0007669"/>
    <property type="project" value="UniProtKB-KW"/>
</dbReference>
<proteinExistence type="predicted"/>
<dbReference type="SUPFAM" id="SSF52540">
    <property type="entry name" value="P-loop containing nucleoside triphosphate hydrolases"/>
    <property type="match status" value="1"/>
</dbReference>
<evidence type="ECO:0000256" key="2">
    <source>
        <dbReference type="ARBA" id="ARBA00022741"/>
    </source>
</evidence>
<accession>A0A267DMQ0</accession>
<protein>
    <recommendedName>
        <fullName evidence="1">RNA helicase</fullName>
        <ecNumber evidence="1">3.6.4.13</ecNumber>
    </recommendedName>
</protein>
<sequence length="241" mass="26236">IMKQNMVSASKSGQSPNADTFDDLPLNDTLKRSIRNHGFIELSTIQNQAFPLYLNGENVFVQSPSGTGKMSMAAISVLQSVKLPSLSSTNPDNPVQSRTAQALVLTPSRELALSARFMFNDLGKSMGVLCCACVGGIKPRDQKTELDAGVDIAIGTPGRVEDLINRGWLSTAQIRLIILTETDDLIRRGFKNNLINIISQMPEGLQVLIFSPTAPVELMELLNSLNLNPSPVHVRPNLDRP</sequence>
<dbReference type="InterPro" id="IPR014001">
    <property type="entry name" value="Helicase_ATP-bd"/>
</dbReference>
<dbReference type="InterPro" id="IPR027417">
    <property type="entry name" value="P-loop_NTPase"/>
</dbReference>
<feature type="non-terminal residue" evidence="10">
    <location>
        <position position="1"/>
    </location>
</feature>
<keyword evidence="5" id="KW-0067">ATP-binding</keyword>
<keyword evidence="4" id="KW-0347">Helicase</keyword>
<dbReference type="Proteomes" id="UP000215902">
    <property type="component" value="Unassembled WGS sequence"/>
</dbReference>
<comment type="caution">
    <text evidence="10">The sequence shown here is derived from an EMBL/GenBank/DDBJ whole genome shotgun (WGS) entry which is preliminary data.</text>
</comment>
<feature type="domain" description="Helicase ATP-binding" evidence="8">
    <location>
        <begin position="50"/>
        <end position="232"/>
    </location>
</feature>
<reference evidence="10 11" key="1">
    <citation type="submission" date="2017-06" db="EMBL/GenBank/DDBJ databases">
        <title>A platform for efficient transgenesis in Macrostomum lignano, a flatworm model organism for stem cell research.</title>
        <authorList>
            <person name="Berezikov E."/>
        </authorList>
    </citation>
    <scope>NUCLEOTIDE SEQUENCE [LARGE SCALE GENOMIC DNA]</scope>
    <source>
        <strain evidence="10">DV1</strain>
        <tissue evidence="10">Whole organism</tissue>
    </source>
</reference>
<evidence type="ECO:0000256" key="6">
    <source>
        <dbReference type="PROSITE-ProRule" id="PRU00552"/>
    </source>
</evidence>
<dbReference type="OrthoDB" id="10261375at2759"/>
<keyword evidence="3" id="KW-0378">Hydrolase</keyword>
<dbReference type="PROSITE" id="PS51195">
    <property type="entry name" value="Q_MOTIF"/>
    <property type="match status" value="1"/>
</dbReference>
<name>A0A267DMQ0_9PLAT</name>
<evidence type="ECO:0000259" key="8">
    <source>
        <dbReference type="PROSITE" id="PS51192"/>
    </source>
</evidence>
<feature type="region of interest" description="Disordered" evidence="7">
    <location>
        <begin position="1"/>
        <end position="24"/>
    </location>
</feature>
<dbReference type="Gene3D" id="3.40.50.300">
    <property type="entry name" value="P-loop containing nucleotide triphosphate hydrolases"/>
    <property type="match status" value="1"/>
</dbReference>
<dbReference type="Pfam" id="PF00270">
    <property type="entry name" value="DEAD"/>
    <property type="match status" value="1"/>
</dbReference>
<dbReference type="PROSITE" id="PS51192">
    <property type="entry name" value="HELICASE_ATP_BIND_1"/>
    <property type="match status" value="1"/>
</dbReference>
<dbReference type="InterPro" id="IPR050079">
    <property type="entry name" value="DEAD_box_RNA_helicase"/>
</dbReference>
<evidence type="ECO:0000256" key="7">
    <source>
        <dbReference type="SAM" id="MobiDB-lite"/>
    </source>
</evidence>
<evidence type="ECO:0000256" key="5">
    <source>
        <dbReference type="ARBA" id="ARBA00022840"/>
    </source>
</evidence>
<dbReference type="GO" id="GO:0005524">
    <property type="term" value="F:ATP binding"/>
    <property type="evidence" value="ECO:0007669"/>
    <property type="project" value="UniProtKB-KW"/>
</dbReference>
<dbReference type="GO" id="GO:0005829">
    <property type="term" value="C:cytosol"/>
    <property type="evidence" value="ECO:0007669"/>
    <property type="project" value="TreeGrafter"/>
</dbReference>
<dbReference type="PANTHER" id="PTHR47959:SF1">
    <property type="entry name" value="ATP-DEPENDENT RNA HELICASE DBPA"/>
    <property type="match status" value="1"/>
</dbReference>
<feature type="compositionally biased region" description="Polar residues" evidence="7">
    <location>
        <begin position="1"/>
        <end position="18"/>
    </location>
</feature>
<dbReference type="GO" id="GO:0003724">
    <property type="term" value="F:RNA helicase activity"/>
    <property type="evidence" value="ECO:0007669"/>
    <property type="project" value="UniProtKB-EC"/>
</dbReference>
<dbReference type="STRING" id="282301.A0A267DMQ0"/>
<feature type="short sequence motif" description="Q motif" evidence="6">
    <location>
        <begin position="19"/>
        <end position="47"/>
    </location>
</feature>
<keyword evidence="2" id="KW-0547">Nucleotide-binding</keyword>
<dbReference type="EMBL" id="NIVC01003604">
    <property type="protein sequence ID" value="PAA50590.1"/>
    <property type="molecule type" value="Genomic_DNA"/>
</dbReference>
<dbReference type="PANTHER" id="PTHR47959">
    <property type="entry name" value="ATP-DEPENDENT RNA HELICASE RHLE-RELATED"/>
    <property type="match status" value="1"/>
</dbReference>
<gene>
    <name evidence="10" type="ORF">BOX15_Mlig002855g2</name>
</gene>
<evidence type="ECO:0000256" key="3">
    <source>
        <dbReference type="ARBA" id="ARBA00022801"/>
    </source>
</evidence>
<evidence type="ECO:0000313" key="10">
    <source>
        <dbReference type="EMBL" id="PAA50590.1"/>
    </source>
</evidence>
<evidence type="ECO:0000313" key="11">
    <source>
        <dbReference type="Proteomes" id="UP000215902"/>
    </source>
</evidence>
<organism evidence="10 11">
    <name type="scientific">Macrostomum lignano</name>
    <dbReference type="NCBI Taxonomy" id="282301"/>
    <lineage>
        <taxon>Eukaryota</taxon>
        <taxon>Metazoa</taxon>
        <taxon>Spiralia</taxon>
        <taxon>Lophotrochozoa</taxon>
        <taxon>Platyhelminthes</taxon>
        <taxon>Rhabditophora</taxon>
        <taxon>Macrostomorpha</taxon>
        <taxon>Macrostomida</taxon>
        <taxon>Macrostomidae</taxon>
        <taxon>Macrostomum</taxon>
    </lineage>
</organism>